<dbReference type="CDD" id="cd19769">
    <property type="entry name" value="Bbox2_TRIM16-like"/>
    <property type="match status" value="1"/>
</dbReference>
<dbReference type="InterPro" id="IPR000315">
    <property type="entry name" value="Znf_B-box"/>
</dbReference>
<dbReference type="SMART" id="SM00336">
    <property type="entry name" value="BBOX"/>
    <property type="match status" value="1"/>
</dbReference>
<keyword evidence="2 4" id="KW-0863">Zinc-finger</keyword>
<dbReference type="Gene3D" id="3.30.40.10">
    <property type="entry name" value="Zinc/RING finger domain, C3HC4 (zinc finger)"/>
    <property type="match status" value="1"/>
</dbReference>
<name>A0A3Q3J1X8_MONAL</name>
<dbReference type="PANTHER" id="PTHR25465">
    <property type="entry name" value="B-BOX DOMAIN CONTAINING"/>
    <property type="match status" value="1"/>
</dbReference>
<reference evidence="7" key="2">
    <citation type="submission" date="2025-09" db="UniProtKB">
        <authorList>
            <consortium name="Ensembl"/>
        </authorList>
    </citation>
    <scope>IDENTIFICATION</scope>
</reference>
<dbReference type="AlphaFoldDB" id="A0A3Q3J1X8"/>
<evidence type="ECO:0008006" key="9">
    <source>
        <dbReference type="Google" id="ProtNLM"/>
    </source>
</evidence>
<dbReference type="PROSITE" id="PS50089">
    <property type="entry name" value="ZF_RING_2"/>
    <property type="match status" value="1"/>
</dbReference>
<dbReference type="InterPro" id="IPR013083">
    <property type="entry name" value="Znf_RING/FYVE/PHD"/>
</dbReference>
<keyword evidence="8" id="KW-1185">Reference proteome</keyword>
<dbReference type="Pfam" id="PF15227">
    <property type="entry name" value="zf-C3HC4_4"/>
    <property type="match status" value="1"/>
</dbReference>
<dbReference type="InterPro" id="IPR051051">
    <property type="entry name" value="E3_ubiq-ligase_TRIM/RNF"/>
</dbReference>
<reference evidence="7" key="1">
    <citation type="submission" date="2025-08" db="UniProtKB">
        <authorList>
            <consortium name="Ensembl"/>
        </authorList>
    </citation>
    <scope>IDENTIFICATION</scope>
</reference>
<dbReference type="Gene3D" id="3.30.160.60">
    <property type="entry name" value="Classic Zinc Finger"/>
    <property type="match status" value="1"/>
</dbReference>
<organism evidence="7 8">
    <name type="scientific">Monopterus albus</name>
    <name type="common">Swamp eel</name>
    <dbReference type="NCBI Taxonomy" id="43700"/>
    <lineage>
        <taxon>Eukaryota</taxon>
        <taxon>Metazoa</taxon>
        <taxon>Chordata</taxon>
        <taxon>Craniata</taxon>
        <taxon>Vertebrata</taxon>
        <taxon>Euteleostomi</taxon>
        <taxon>Actinopterygii</taxon>
        <taxon>Neopterygii</taxon>
        <taxon>Teleostei</taxon>
        <taxon>Neoteleostei</taxon>
        <taxon>Acanthomorphata</taxon>
        <taxon>Anabantaria</taxon>
        <taxon>Synbranchiformes</taxon>
        <taxon>Synbranchidae</taxon>
        <taxon>Monopterus</taxon>
    </lineage>
</organism>
<dbReference type="SUPFAM" id="SSF57850">
    <property type="entry name" value="RING/U-box"/>
    <property type="match status" value="1"/>
</dbReference>
<evidence type="ECO:0000256" key="3">
    <source>
        <dbReference type="ARBA" id="ARBA00022833"/>
    </source>
</evidence>
<dbReference type="Gene3D" id="4.10.830.40">
    <property type="match status" value="1"/>
</dbReference>
<accession>A0A3Q3J1X8</accession>
<feature type="domain" description="B box-type" evidence="6">
    <location>
        <begin position="143"/>
        <end position="183"/>
    </location>
</feature>
<evidence type="ECO:0000259" key="6">
    <source>
        <dbReference type="PROSITE" id="PS50119"/>
    </source>
</evidence>
<feature type="domain" description="RING-type" evidence="5">
    <location>
        <begin position="12"/>
        <end position="55"/>
    </location>
</feature>
<evidence type="ECO:0000256" key="4">
    <source>
        <dbReference type="PROSITE-ProRule" id="PRU00024"/>
    </source>
</evidence>
<sequence length="207" mass="23287">MALQLDRAKLCCSVCLDLLKDPVTISCGHSYCMSCIKSRWDEEDQKKIYSCPHCKQTFTPRPALVESAMFADLVETLKKTSLQAAPHYSTPGDVACDFCSGRKLKALRSCLVCRVSYCELHLQPHYESPAFEKHKLVEPIQNLQDKFCSRHDEVMKLFCRSDQLIICILCSMDDHKDHDTVSAAAERLRPAVHHTGCSQCCSLAASK</sequence>
<dbReference type="Proteomes" id="UP000261600">
    <property type="component" value="Unplaced"/>
</dbReference>
<evidence type="ECO:0000259" key="5">
    <source>
        <dbReference type="PROSITE" id="PS50089"/>
    </source>
</evidence>
<keyword evidence="3" id="KW-0862">Zinc</keyword>
<dbReference type="SUPFAM" id="SSF57845">
    <property type="entry name" value="B-box zinc-binding domain"/>
    <property type="match status" value="1"/>
</dbReference>
<dbReference type="InterPro" id="IPR001841">
    <property type="entry name" value="Znf_RING"/>
</dbReference>
<dbReference type="PROSITE" id="PS50119">
    <property type="entry name" value="ZF_BBOX"/>
    <property type="match status" value="1"/>
</dbReference>
<proteinExistence type="predicted"/>
<keyword evidence="1" id="KW-0479">Metal-binding</keyword>
<dbReference type="InterPro" id="IPR017907">
    <property type="entry name" value="Znf_RING_CS"/>
</dbReference>
<evidence type="ECO:0000256" key="1">
    <source>
        <dbReference type="ARBA" id="ARBA00022723"/>
    </source>
</evidence>
<evidence type="ECO:0000256" key="2">
    <source>
        <dbReference type="ARBA" id="ARBA00022771"/>
    </source>
</evidence>
<evidence type="ECO:0000313" key="7">
    <source>
        <dbReference type="Ensembl" id="ENSMALP00000012308.1"/>
    </source>
</evidence>
<dbReference type="PANTHER" id="PTHR25465:SF5">
    <property type="entry name" value="E3 UBIQUITIN_ISG15 LIGASE TRIM25-RELATED"/>
    <property type="match status" value="1"/>
</dbReference>
<dbReference type="SMART" id="SM00184">
    <property type="entry name" value="RING"/>
    <property type="match status" value="1"/>
</dbReference>
<dbReference type="Ensembl" id="ENSMALT00000012569.1">
    <property type="protein sequence ID" value="ENSMALP00000012308.1"/>
    <property type="gene ID" value="ENSMALG00000008721.1"/>
</dbReference>
<dbReference type="GO" id="GO:0008270">
    <property type="term" value="F:zinc ion binding"/>
    <property type="evidence" value="ECO:0007669"/>
    <property type="project" value="UniProtKB-KW"/>
</dbReference>
<protein>
    <recommendedName>
        <fullName evidence="9">RING-type domain-containing protein</fullName>
    </recommendedName>
</protein>
<dbReference type="Pfam" id="PF00643">
    <property type="entry name" value="zf-B_box"/>
    <property type="match status" value="1"/>
</dbReference>
<dbReference type="PROSITE" id="PS00518">
    <property type="entry name" value="ZF_RING_1"/>
    <property type="match status" value="1"/>
</dbReference>
<evidence type="ECO:0000313" key="8">
    <source>
        <dbReference type="Proteomes" id="UP000261600"/>
    </source>
</evidence>